<evidence type="ECO:0000256" key="1">
    <source>
        <dbReference type="HAMAP-Rule" id="MF_01054"/>
    </source>
</evidence>
<evidence type="ECO:0000313" key="3">
    <source>
        <dbReference type="EMBL" id="PMC57823.1"/>
    </source>
</evidence>
<dbReference type="PANTHER" id="PTHR34875:SF6">
    <property type="entry name" value="UPF0237 PROTEIN MJ1558"/>
    <property type="match status" value="1"/>
</dbReference>
<dbReference type="EMBL" id="PNHE01000043">
    <property type="protein sequence ID" value="PMC57823.1"/>
    <property type="molecule type" value="Genomic_DNA"/>
</dbReference>
<dbReference type="InterPro" id="IPR022986">
    <property type="entry name" value="UPF0237_ACT"/>
</dbReference>
<comment type="caution">
    <text evidence="3">The sequence shown here is derived from an EMBL/GenBank/DDBJ whole genome shotgun (WGS) entry which is preliminary data.</text>
</comment>
<dbReference type="InterPro" id="IPR045865">
    <property type="entry name" value="ACT-like_dom_sf"/>
</dbReference>
<dbReference type="Gene3D" id="3.30.70.260">
    <property type="match status" value="1"/>
</dbReference>
<dbReference type="Pfam" id="PF13740">
    <property type="entry name" value="ACT_6"/>
    <property type="match status" value="1"/>
</dbReference>
<organism evidence="3 4">
    <name type="scientific">Dolosicoccus paucivorans</name>
    <dbReference type="NCBI Taxonomy" id="84521"/>
    <lineage>
        <taxon>Bacteria</taxon>
        <taxon>Bacillati</taxon>
        <taxon>Bacillota</taxon>
        <taxon>Bacilli</taxon>
        <taxon>Lactobacillales</taxon>
        <taxon>Aerococcaceae</taxon>
        <taxon>Dolosicoccus</taxon>
    </lineage>
</organism>
<name>A0A1G8MYA9_9LACT</name>
<protein>
    <recommendedName>
        <fullName evidence="1">UPF0237 protein CJ205_07645</fullName>
    </recommendedName>
</protein>
<proteinExistence type="inferred from homology"/>
<keyword evidence="4" id="KW-1185">Reference proteome</keyword>
<dbReference type="RefSeq" id="WP_092085956.1">
    <property type="nucleotide sequence ID" value="NZ_FNEL01000039.1"/>
</dbReference>
<dbReference type="PANTHER" id="PTHR34875">
    <property type="entry name" value="UPF0237 PROTEIN MJ1558"/>
    <property type="match status" value="1"/>
</dbReference>
<gene>
    <name evidence="3" type="ORF">CJ205_07645</name>
</gene>
<dbReference type="STRING" id="84521.SAMN04487994_103916"/>
<dbReference type="CDD" id="cd04872">
    <property type="entry name" value="ACT_1ZPV"/>
    <property type="match status" value="1"/>
</dbReference>
<sequence length="89" mass="10152">MKAVITVIGADQVGIVHRVSELCVKHQLNIEDISQTLMDSYFTMITLVNISQMTGTFSEIVEDFDRLSDELGLTIRVQHEDLFNRMHNV</sequence>
<comment type="similarity">
    <text evidence="1">Belongs to the UPF0237 family.</text>
</comment>
<dbReference type="InterPro" id="IPR050990">
    <property type="entry name" value="UPF0237/GcvR_regulator"/>
</dbReference>
<accession>A0A1G8MYA9</accession>
<evidence type="ECO:0000313" key="4">
    <source>
        <dbReference type="Proteomes" id="UP000235682"/>
    </source>
</evidence>
<dbReference type="Proteomes" id="UP000235682">
    <property type="component" value="Unassembled WGS sequence"/>
</dbReference>
<dbReference type="HAMAP" id="MF_01054">
    <property type="entry name" value="UPF0237"/>
    <property type="match status" value="1"/>
</dbReference>
<feature type="domain" description="ACT" evidence="2">
    <location>
        <begin position="4"/>
        <end position="78"/>
    </location>
</feature>
<dbReference type="InterPro" id="IPR002912">
    <property type="entry name" value="ACT_dom"/>
</dbReference>
<dbReference type="SUPFAM" id="SSF55021">
    <property type="entry name" value="ACT-like"/>
    <property type="match status" value="1"/>
</dbReference>
<dbReference type="AlphaFoldDB" id="A0A1G8MYA9"/>
<evidence type="ECO:0000259" key="2">
    <source>
        <dbReference type="PROSITE" id="PS51671"/>
    </source>
</evidence>
<dbReference type="NCBIfam" id="NF001220">
    <property type="entry name" value="PRK00194.1"/>
    <property type="match status" value="1"/>
</dbReference>
<reference evidence="3 4" key="1">
    <citation type="submission" date="2017-09" db="EMBL/GenBank/DDBJ databases">
        <title>Bacterial strain isolated from the female urinary microbiota.</title>
        <authorList>
            <person name="Thomas-White K."/>
            <person name="Kumar N."/>
            <person name="Forster S."/>
            <person name="Putonti C."/>
            <person name="Lawley T."/>
            <person name="Wolfe A.J."/>
        </authorList>
    </citation>
    <scope>NUCLEOTIDE SEQUENCE [LARGE SCALE GENOMIC DNA]</scope>
    <source>
        <strain evidence="3 4">UMB0852</strain>
    </source>
</reference>
<dbReference type="PROSITE" id="PS51671">
    <property type="entry name" value="ACT"/>
    <property type="match status" value="1"/>
</dbReference>